<evidence type="ECO:0000313" key="2">
    <source>
        <dbReference type="Proteomes" id="UP000828941"/>
    </source>
</evidence>
<dbReference type="Proteomes" id="UP000828941">
    <property type="component" value="Chromosome 7"/>
</dbReference>
<comment type="caution">
    <text evidence="1">The sequence shown here is derived from an EMBL/GenBank/DDBJ whole genome shotgun (WGS) entry which is preliminary data.</text>
</comment>
<organism evidence="1 2">
    <name type="scientific">Bauhinia variegata</name>
    <name type="common">Purple orchid tree</name>
    <name type="synonym">Phanera variegata</name>
    <dbReference type="NCBI Taxonomy" id="167791"/>
    <lineage>
        <taxon>Eukaryota</taxon>
        <taxon>Viridiplantae</taxon>
        <taxon>Streptophyta</taxon>
        <taxon>Embryophyta</taxon>
        <taxon>Tracheophyta</taxon>
        <taxon>Spermatophyta</taxon>
        <taxon>Magnoliopsida</taxon>
        <taxon>eudicotyledons</taxon>
        <taxon>Gunneridae</taxon>
        <taxon>Pentapetalae</taxon>
        <taxon>rosids</taxon>
        <taxon>fabids</taxon>
        <taxon>Fabales</taxon>
        <taxon>Fabaceae</taxon>
        <taxon>Cercidoideae</taxon>
        <taxon>Cercideae</taxon>
        <taxon>Bauhiniinae</taxon>
        <taxon>Bauhinia</taxon>
    </lineage>
</organism>
<proteinExistence type="predicted"/>
<sequence length="352" mass="40331">MAEVGISIAAKVAEYLVQPIIRQGQYLFCANKFLKKLEDKKKELMSTQDIVLKQVEEAKSKTERIEDVVQKWLTEVQTLLEEVEKLEQQVKANNSCFQGRSPTWRRYHLCKEMMEKTKVMMEFDNKSNFKTFAPLQDDGVYRIALFGLGGSGKTTLVTEVGKKAKESNLFDRVVAVTVSQTPNVRNIQGQMADMLNFKLEEETEKGRAQRLYMRLKEEKRILIIVDDVWGEFNLKDIGIDFDICHSGSCLQGLKVMVLNRTMYNLISRDLSLPPSIESLTNLQTLCLRRWNLGDISFLIKLKKLEVLELKSCVFNELPNEIANLNKLKLLDLSECAALSENYEAIGELSEIE</sequence>
<protein>
    <submittedName>
        <fullName evidence="1">Uncharacterized protein</fullName>
    </submittedName>
</protein>
<keyword evidence="2" id="KW-1185">Reference proteome</keyword>
<accession>A0ACB9N7S8</accession>
<name>A0ACB9N7S8_BAUVA</name>
<gene>
    <name evidence="1" type="ORF">L6164_017208</name>
</gene>
<evidence type="ECO:0000313" key="1">
    <source>
        <dbReference type="EMBL" id="KAI4332286.1"/>
    </source>
</evidence>
<reference evidence="1 2" key="1">
    <citation type="journal article" date="2022" name="DNA Res.">
        <title>Chromosomal-level genome assembly of the orchid tree Bauhinia variegata (Leguminosae; Cercidoideae) supports the allotetraploid origin hypothesis of Bauhinia.</title>
        <authorList>
            <person name="Zhong Y."/>
            <person name="Chen Y."/>
            <person name="Zheng D."/>
            <person name="Pang J."/>
            <person name="Liu Y."/>
            <person name="Luo S."/>
            <person name="Meng S."/>
            <person name="Qian L."/>
            <person name="Wei D."/>
            <person name="Dai S."/>
            <person name="Zhou R."/>
        </authorList>
    </citation>
    <scope>NUCLEOTIDE SEQUENCE [LARGE SCALE GENOMIC DNA]</scope>
    <source>
        <strain evidence="1">BV-YZ2020</strain>
    </source>
</reference>
<dbReference type="EMBL" id="CM039432">
    <property type="protein sequence ID" value="KAI4332286.1"/>
    <property type="molecule type" value="Genomic_DNA"/>
</dbReference>